<accession>A0A0D8I965</accession>
<keyword evidence="2" id="KW-1185">Reference proteome</keyword>
<evidence type="ECO:0000313" key="2">
    <source>
        <dbReference type="Proteomes" id="UP000035704"/>
    </source>
</evidence>
<reference evidence="1 2" key="1">
    <citation type="submission" date="2014-10" db="EMBL/GenBank/DDBJ databases">
        <title>Genome sequence of Clostridium aceticum DSM 1496.</title>
        <authorList>
            <person name="Poehlein A."/>
            <person name="Schiel-Bengelsdorf B."/>
            <person name="Gottschalk G."/>
            <person name="Duerre P."/>
            <person name="Daniel R."/>
        </authorList>
    </citation>
    <scope>NUCLEOTIDE SEQUENCE [LARGE SCALE GENOMIC DNA]</scope>
    <source>
        <strain evidence="1 2">DSM 1496</strain>
    </source>
</reference>
<organism evidence="1 2">
    <name type="scientific">Clostridium aceticum</name>
    <dbReference type="NCBI Taxonomy" id="84022"/>
    <lineage>
        <taxon>Bacteria</taxon>
        <taxon>Bacillati</taxon>
        <taxon>Bacillota</taxon>
        <taxon>Clostridia</taxon>
        <taxon>Eubacteriales</taxon>
        <taxon>Clostridiaceae</taxon>
        <taxon>Clostridium</taxon>
    </lineage>
</organism>
<dbReference type="EMBL" id="CP009687">
    <property type="protein sequence ID" value="AKL96168.1"/>
    <property type="molecule type" value="Genomic_DNA"/>
</dbReference>
<dbReference type="RefSeq" id="WP_044825202.1">
    <property type="nucleotide sequence ID" value="NZ_CP009687.1"/>
</dbReference>
<proteinExistence type="predicted"/>
<dbReference type="Proteomes" id="UP000035704">
    <property type="component" value="Chromosome"/>
</dbReference>
<evidence type="ECO:0000313" key="1">
    <source>
        <dbReference type="EMBL" id="AKL96168.1"/>
    </source>
</evidence>
<sequence>MKLLCTECLNIFESDFRTKRSQYRGSSECPSTKCSGILLEVDELYLVSIKALIAKGYPVADCCSGHIWQKESHSYIRFYIDEGFNDLFIMPEGYVKQLDMHKGVTYLRISKKYHKNLKEMELQKQLFENALSVQDWAKNLKALDS</sequence>
<gene>
    <name evidence="1" type="ORF">CACET_c27230</name>
</gene>
<dbReference type="PATRIC" id="fig|84022.5.peg.659"/>
<name>A0A0D8I965_9CLOT</name>
<dbReference type="AlphaFoldDB" id="A0A0D8I965"/>
<protein>
    <submittedName>
        <fullName evidence="1">Uncharacterized protein</fullName>
    </submittedName>
</protein>
<dbReference type="KEGG" id="cace:CACET_c27230"/>